<dbReference type="Pfam" id="PF00583">
    <property type="entry name" value="Acetyltransf_1"/>
    <property type="match status" value="1"/>
</dbReference>
<evidence type="ECO:0000259" key="1">
    <source>
        <dbReference type="PROSITE" id="PS51186"/>
    </source>
</evidence>
<accession>A0ABU6HE70</accession>
<evidence type="ECO:0000313" key="2">
    <source>
        <dbReference type="EMBL" id="MEC3860760.1"/>
    </source>
</evidence>
<dbReference type="EMBL" id="JAYLLH010000005">
    <property type="protein sequence ID" value="MEC3860760.1"/>
    <property type="molecule type" value="Genomic_DNA"/>
</dbReference>
<reference evidence="2 3" key="1">
    <citation type="submission" date="2024-01" db="EMBL/GenBank/DDBJ databases">
        <title>Mesobacterium rodlantinim sp. nov., isolated from shallow sea hydrothermal systems off Kueishantao Island.</title>
        <authorList>
            <person name="Su Z."/>
            <person name="Tang K."/>
        </authorList>
    </citation>
    <scope>NUCLEOTIDE SEQUENCE [LARGE SCALE GENOMIC DNA]</scope>
    <source>
        <strain evidence="2 3">TK19101</strain>
    </source>
</reference>
<proteinExistence type="predicted"/>
<name>A0ABU6HE70_9RHOB</name>
<gene>
    <name evidence="2" type="ORF">VK792_05645</name>
</gene>
<dbReference type="PANTHER" id="PTHR43138:SF1">
    <property type="entry name" value="N-ACETYLTRANSFERASE ACA1"/>
    <property type="match status" value="1"/>
</dbReference>
<dbReference type="PROSITE" id="PS51186">
    <property type="entry name" value="GNAT"/>
    <property type="match status" value="1"/>
</dbReference>
<dbReference type="RefSeq" id="WP_326296383.1">
    <property type="nucleotide sequence ID" value="NZ_JAYLLH010000005.1"/>
</dbReference>
<sequence>MTLTIREATRDDEDLVWSILKPSVEAGDTFCADPKGGKPGGLAYFWPETARCFIAEVDGQALGCSYLKPNQTGNGAHVCNAGYCTLPGARGKGVARALLAHSLDTARAAGYRAMQYNFVVSTNTRAIDTWERAGFQIVGRLPGAFRHPTEGYVDALVMFRTL</sequence>
<protein>
    <submittedName>
        <fullName evidence="2">GNAT family N-acetyltransferase</fullName>
    </submittedName>
</protein>
<dbReference type="InterPro" id="IPR016181">
    <property type="entry name" value="Acyl_CoA_acyltransferase"/>
</dbReference>
<dbReference type="Gene3D" id="3.40.630.30">
    <property type="match status" value="1"/>
</dbReference>
<dbReference type="InterPro" id="IPR000182">
    <property type="entry name" value="GNAT_dom"/>
</dbReference>
<comment type="caution">
    <text evidence="2">The sequence shown here is derived from an EMBL/GenBank/DDBJ whole genome shotgun (WGS) entry which is preliminary data.</text>
</comment>
<dbReference type="PANTHER" id="PTHR43138">
    <property type="entry name" value="ACETYLTRANSFERASE, GNAT FAMILY"/>
    <property type="match status" value="1"/>
</dbReference>
<feature type="domain" description="N-acetyltransferase" evidence="1">
    <location>
        <begin position="3"/>
        <end position="162"/>
    </location>
</feature>
<dbReference type="CDD" id="cd04301">
    <property type="entry name" value="NAT_SF"/>
    <property type="match status" value="1"/>
</dbReference>
<dbReference type="Proteomes" id="UP001348149">
    <property type="component" value="Unassembled WGS sequence"/>
</dbReference>
<dbReference type="SUPFAM" id="SSF55729">
    <property type="entry name" value="Acyl-CoA N-acyltransferases (Nat)"/>
    <property type="match status" value="1"/>
</dbReference>
<evidence type="ECO:0000313" key="3">
    <source>
        <dbReference type="Proteomes" id="UP001348149"/>
    </source>
</evidence>
<keyword evidence="3" id="KW-1185">Reference proteome</keyword>
<organism evidence="2 3">
    <name type="scientific">Mesobacterium hydrothermale</name>
    <dbReference type="NCBI Taxonomy" id="3111907"/>
    <lineage>
        <taxon>Bacteria</taxon>
        <taxon>Pseudomonadati</taxon>
        <taxon>Pseudomonadota</taxon>
        <taxon>Alphaproteobacteria</taxon>
        <taxon>Rhodobacterales</taxon>
        <taxon>Roseobacteraceae</taxon>
        <taxon>Mesobacterium</taxon>
    </lineage>
</organism>
<dbReference type="InterPro" id="IPR052742">
    <property type="entry name" value="Mito_N-acetyltransferase"/>
</dbReference>